<dbReference type="GeneID" id="56576067"/>
<evidence type="ECO:0000313" key="1">
    <source>
        <dbReference type="EMBL" id="ASD26171.1"/>
    </source>
</evidence>
<dbReference type="STRING" id="293.GCA_000988015_01905"/>
<dbReference type="RefSeq" id="WP_046652069.1">
    <property type="nucleotide sequence ID" value="NZ_CP021995.1"/>
</dbReference>
<evidence type="ECO:0000313" key="2">
    <source>
        <dbReference type="Proteomes" id="UP000197024"/>
    </source>
</evidence>
<reference evidence="1 2" key="1">
    <citation type="submission" date="2017-06" db="EMBL/GenBank/DDBJ databases">
        <title>Biodegradation of gentamicin by bacterial consortia AMQD4 in synthetic medium and raw gentamicin sewage.</title>
        <authorList>
            <person name="Chang H."/>
            <person name="Feng Y."/>
            <person name="Li Z."/>
            <person name="Xue J."/>
            <person name="Cheng D."/>
        </authorList>
    </citation>
    <scope>NUCLEOTIDE SEQUENCE [LARGE SCALE GENOMIC DNA]</scope>
    <source>
        <strain evidence="1 2">BZC3</strain>
    </source>
</reference>
<reference evidence="1 2" key="2">
    <citation type="submission" date="2017-06" db="EMBL/GenBank/DDBJ databases">
        <authorList>
            <person name="Kim H.J."/>
            <person name="Triplett B.A."/>
        </authorList>
    </citation>
    <scope>NUCLEOTIDE SEQUENCE [LARGE SCALE GENOMIC DNA]</scope>
    <source>
        <strain evidence="1 2">BZC3</strain>
    </source>
</reference>
<protein>
    <submittedName>
        <fullName evidence="1">Uncharacterized protein</fullName>
    </submittedName>
</protein>
<proteinExistence type="predicted"/>
<dbReference type="Proteomes" id="UP000197024">
    <property type="component" value="Chromosome"/>
</dbReference>
<name>A0A246KBZ2_BREDI</name>
<dbReference type="EMBL" id="CP021995">
    <property type="protein sequence ID" value="ASD26171.1"/>
    <property type="molecule type" value="Genomic_DNA"/>
</dbReference>
<accession>A0A246KBZ2</accession>
<gene>
    <name evidence="1" type="ORF">CD943_04250</name>
</gene>
<dbReference type="AlphaFoldDB" id="A0A246KBZ2"/>
<organism evidence="1 2">
    <name type="scientific">Brevundimonas diminuta</name>
    <name type="common">Pseudomonas diminuta</name>
    <dbReference type="NCBI Taxonomy" id="293"/>
    <lineage>
        <taxon>Bacteria</taxon>
        <taxon>Pseudomonadati</taxon>
        <taxon>Pseudomonadota</taxon>
        <taxon>Alphaproteobacteria</taxon>
        <taxon>Caulobacterales</taxon>
        <taxon>Caulobacteraceae</taxon>
        <taxon>Brevundimonas</taxon>
    </lineage>
</organism>
<sequence>MDLVQLALLFLGFAGLGLLLWRGGPGDRAAAAVMLMTVAASYAVEDLTWNGLYFGLMLVDSLAFVALWLIAERAGRWWIVLASAFQLVGVLAYCAPLLSSEPLAWALFTLIWGLWFLIVLTLFFGVWEVEADRRYALGGRDGSTLDDGGRARAAPSME</sequence>